<dbReference type="AlphaFoldDB" id="A0AAE9VPB4"/>
<dbReference type="GO" id="GO:0005524">
    <property type="term" value="F:ATP binding"/>
    <property type="evidence" value="ECO:0007669"/>
    <property type="project" value="UniProtKB-UniRule"/>
</dbReference>
<evidence type="ECO:0000256" key="10">
    <source>
        <dbReference type="ARBA" id="ARBA00047937"/>
    </source>
</evidence>
<comment type="subunit">
    <text evidence="3 11">Tetramer of two alpha and two beta subunits.</text>
</comment>
<comment type="similarity">
    <text evidence="2 11">Belongs to the class-II aminoacyl-tRNA synthetase family.</text>
</comment>
<evidence type="ECO:0000256" key="7">
    <source>
        <dbReference type="ARBA" id="ARBA00022840"/>
    </source>
</evidence>
<keyword evidence="5 11" id="KW-0436">Ligase</keyword>
<name>A0AAE9VPB4_9GAMM</name>
<dbReference type="GO" id="GO:0004814">
    <property type="term" value="F:arginine-tRNA ligase activity"/>
    <property type="evidence" value="ECO:0007669"/>
    <property type="project" value="InterPro"/>
</dbReference>
<dbReference type="NCBIfam" id="TIGR00211">
    <property type="entry name" value="glyS"/>
    <property type="match status" value="1"/>
</dbReference>
<sequence>MSARDFLVELGTEELPPKALKTLASAFRDGIIKGLKAADLSHSNVQVYAAPRRLAVLVEQLLDCQADRTQAMDGPPVQVAFDEQGEPTKAALGFARKCGVDISEIDRSGAKLRFEQHIPGQATVGLLPAIVEDALSALPVPKRMRWGARKEEFVRPTQWLVMLFGDEVVDCTILAQNAGRASRGHRFHHNLDVVLQQPRDYVAALRQAHVIVDFAERRALIKKRVDELAAEQQGTAIMPDALLDEVTALVEWPVPLVCSFEEHFLDVPQEALIITMQDNQKYFCLLDGNGDLLPRFITVANIDSRDPQQVVSGNEKVVRPRLTDAEFFYLQDQKQPLESFNERLQSVVFQAQLGTVYDKAVRVSKLAAFIAEKIGSNPAHAERAGLLSKCDLATEMVGEFPEMQGIAGYYYAKNDGEAGDIALALNEQYMPRGAGAELPSTLTGAAVAVADKLDTLVGIFGIGMLPTGSKDPYALRRAALGVLRILIEKQLEVDLAELVAMAIAQYENKIDSKDLAEHVQDFIFDRLRARYEDAGIDVAVYQAVRAVHPMSPLDFDQRVQAVQNFRALPEAQALTAANKRVSNLLGKNAAAQALKIQAKYFDSPAEFALYAAIQQALQAVTPLAENRQYTEALTRLASLNEPLDAFFTDVLVNVDDENIRANRLALLAQLRGLFLGVADISVLD</sequence>
<gene>
    <name evidence="11 13" type="primary">glyS</name>
    <name evidence="13" type="ORF">O6P33_03175</name>
</gene>
<evidence type="ECO:0000313" key="14">
    <source>
        <dbReference type="Proteomes" id="UP001212189"/>
    </source>
</evidence>
<keyword evidence="8 11" id="KW-0648">Protein biosynthesis</keyword>
<evidence type="ECO:0000256" key="4">
    <source>
        <dbReference type="ARBA" id="ARBA00022490"/>
    </source>
</evidence>
<evidence type="ECO:0000256" key="9">
    <source>
        <dbReference type="ARBA" id="ARBA00023146"/>
    </source>
</evidence>
<dbReference type="SUPFAM" id="SSF109604">
    <property type="entry name" value="HD-domain/PDEase-like"/>
    <property type="match status" value="1"/>
</dbReference>
<feature type="domain" description="DALR anticodon binding" evidence="12">
    <location>
        <begin position="576"/>
        <end position="671"/>
    </location>
</feature>
<proteinExistence type="inferred from homology"/>
<dbReference type="RefSeq" id="WP_269818803.1">
    <property type="nucleotide sequence ID" value="NZ_CP114976.1"/>
</dbReference>
<dbReference type="Proteomes" id="UP001212189">
    <property type="component" value="Chromosome"/>
</dbReference>
<comment type="subcellular location">
    <subcellularLocation>
        <location evidence="1 11">Cytoplasm</location>
    </subcellularLocation>
</comment>
<dbReference type="InterPro" id="IPR015944">
    <property type="entry name" value="Gly-tRNA-synth_bsu"/>
</dbReference>
<dbReference type="GO" id="GO:0004820">
    <property type="term" value="F:glycine-tRNA ligase activity"/>
    <property type="evidence" value="ECO:0007669"/>
    <property type="project" value="UniProtKB-UniRule"/>
</dbReference>
<dbReference type="GO" id="GO:0005829">
    <property type="term" value="C:cytosol"/>
    <property type="evidence" value="ECO:0007669"/>
    <property type="project" value="TreeGrafter"/>
</dbReference>
<accession>A0AAE9VPB4</accession>
<keyword evidence="9 11" id="KW-0030">Aminoacyl-tRNA synthetase</keyword>
<evidence type="ECO:0000256" key="6">
    <source>
        <dbReference type="ARBA" id="ARBA00022741"/>
    </source>
</evidence>
<dbReference type="Pfam" id="PF05746">
    <property type="entry name" value="DALR_1"/>
    <property type="match status" value="1"/>
</dbReference>
<reference evidence="13 14" key="1">
    <citation type="submission" date="2022-12" db="EMBL/GenBank/DDBJ databases">
        <title>Coexistence and Characterization of a Novel Tigecycline Resistance gene tet(X) variant and blaNDM-1 in a Pseudomonas caeni Isolate of Chicken Origin.</title>
        <authorList>
            <person name="Lu X."/>
            <person name="Zhang L."/>
            <person name="Li R."/>
            <person name="Wang Z."/>
        </authorList>
    </citation>
    <scope>NUCLEOTIDE SEQUENCE [LARGE SCALE GENOMIC DNA]</scope>
    <source>
        <strain evidence="13 14">CE14</strain>
    </source>
</reference>
<dbReference type="GO" id="GO:0006420">
    <property type="term" value="P:arginyl-tRNA aminoacylation"/>
    <property type="evidence" value="ECO:0007669"/>
    <property type="project" value="InterPro"/>
</dbReference>
<keyword evidence="14" id="KW-1185">Reference proteome</keyword>
<comment type="catalytic activity">
    <reaction evidence="10 11">
        <text>tRNA(Gly) + glycine + ATP = glycyl-tRNA(Gly) + AMP + diphosphate</text>
        <dbReference type="Rhea" id="RHEA:16013"/>
        <dbReference type="Rhea" id="RHEA-COMP:9664"/>
        <dbReference type="Rhea" id="RHEA-COMP:9683"/>
        <dbReference type="ChEBI" id="CHEBI:30616"/>
        <dbReference type="ChEBI" id="CHEBI:33019"/>
        <dbReference type="ChEBI" id="CHEBI:57305"/>
        <dbReference type="ChEBI" id="CHEBI:78442"/>
        <dbReference type="ChEBI" id="CHEBI:78522"/>
        <dbReference type="ChEBI" id="CHEBI:456215"/>
        <dbReference type="EC" id="6.1.1.14"/>
    </reaction>
</comment>
<keyword evidence="7 11" id="KW-0067">ATP-binding</keyword>
<evidence type="ECO:0000256" key="5">
    <source>
        <dbReference type="ARBA" id="ARBA00022598"/>
    </source>
</evidence>
<dbReference type="EMBL" id="CP114976">
    <property type="protein sequence ID" value="WBE25860.1"/>
    <property type="molecule type" value="Genomic_DNA"/>
</dbReference>
<evidence type="ECO:0000256" key="3">
    <source>
        <dbReference type="ARBA" id="ARBA00011209"/>
    </source>
</evidence>
<dbReference type="InterPro" id="IPR006194">
    <property type="entry name" value="Gly-tRNA-synth_heterodimer"/>
</dbReference>
<dbReference type="HAMAP" id="MF_00255">
    <property type="entry name" value="Gly_tRNA_synth_beta"/>
    <property type="match status" value="1"/>
</dbReference>
<organism evidence="13 14">
    <name type="scientific">Denitrificimonas caeni</name>
    <dbReference type="NCBI Taxonomy" id="521720"/>
    <lineage>
        <taxon>Bacteria</taxon>
        <taxon>Pseudomonadati</taxon>
        <taxon>Pseudomonadota</taxon>
        <taxon>Gammaproteobacteria</taxon>
        <taxon>Pseudomonadales</taxon>
        <taxon>Pseudomonadaceae</taxon>
        <taxon>Denitrificimonas</taxon>
    </lineage>
</organism>
<dbReference type="PRINTS" id="PR01045">
    <property type="entry name" value="TRNASYNTHGB"/>
</dbReference>
<dbReference type="KEGG" id="dce:O6P33_03175"/>
<dbReference type="InterPro" id="IPR008909">
    <property type="entry name" value="DALR_anticod-bd"/>
</dbReference>
<evidence type="ECO:0000256" key="1">
    <source>
        <dbReference type="ARBA" id="ARBA00004496"/>
    </source>
</evidence>
<protein>
    <recommendedName>
        <fullName evidence="11">Glycine--tRNA ligase beta subunit</fullName>
        <ecNumber evidence="11">6.1.1.14</ecNumber>
    </recommendedName>
    <alternativeName>
        <fullName evidence="11">Glycyl-tRNA synthetase beta subunit</fullName>
        <shortName evidence="11">GlyRS</shortName>
    </alternativeName>
</protein>
<evidence type="ECO:0000256" key="8">
    <source>
        <dbReference type="ARBA" id="ARBA00022917"/>
    </source>
</evidence>
<evidence type="ECO:0000313" key="13">
    <source>
        <dbReference type="EMBL" id="WBE25860.1"/>
    </source>
</evidence>
<evidence type="ECO:0000256" key="11">
    <source>
        <dbReference type="HAMAP-Rule" id="MF_00255"/>
    </source>
</evidence>
<evidence type="ECO:0000259" key="12">
    <source>
        <dbReference type="Pfam" id="PF05746"/>
    </source>
</evidence>
<keyword evidence="4 11" id="KW-0963">Cytoplasm</keyword>
<dbReference type="PANTHER" id="PTHR30075:SF2">
    <property type="entry name" value="GLYCINE--TRNA LIGASE, CHLOROPLASTIC_MITOCHONDRIAL 2"/>
    <property type="match status" value="1"/>
</dbReference>
<dbReference type="PROSITE" id="PS50861">
    <property type="entry name" value="AA_TRNA_LIGASE_II_GLYAB"/>
    <property type="match status" value="1"/>
</dbReference>
<dbReference type="Pfam" id="PF02092">
    <property type="entry name" value="tRNA_synt_2f"/>
    <property type="match status" value="1"/>
</dbReference>
<dbReference type="GO" id="GO:0006426">
    <property type="term" value="P:glycyl-tRNA aminoacylation"/>
    <property type="evidence" value="ECO:0007669"/>
    <property type="project" value="UniProtKB-UniRule"/>
</dbReference>
<keyword evidence="6 11" id="KW-0547">Nucleotide-binding</keyword>
<dbReference type="PANTHER" id="PTHR30075">
    <property type="entry name" value="GLYCYL-TRNA SYNTHETASE"/>
    <property type="match status" value="1"/>
</dbReference>
<dbReference type="EC" id="6.1.1.14" evidence="11"/>
<evidence type="ECO:0000256" key="2">
    <source>
        <dbReference type="ARBA" id="ARBA00008226"/>
    </source>
</evidence>